<dbReference type="SUPFAM" id="SSF47384">
    <property type="entry name" value="Homodimeric domain of signal transducing histidine kinase"/>
    <property type="match status" value="1"/>
</dbReference>
<evidence type="ECO:0000256" key="4">
    <source>
        <dbReference type="ARBA" id="ARBA00012438"/>
    </source>
</evidence>
<dbReference type="Proteomes" id="UP000287243">
    <property type="component" value="Chromosome"/>
</dbReference>
<evidence type="ECO:0000256" key="14">
    <source>
        <dbReference type="SAM" id="Phobius"/>
    </source>
</evidence>
<evidence type="ECO:0000256" key="1">
    <source>
        <dbReference type="ARBA" id="ARBA00000085"/>
    </source>
</evidence>
<feature type="domain" description="Histidine kinase" evidence="15">
    <location>
        <begin position="287"/>
        <end position="506"/>
    </location>
</feature>
<evidence type="ECO:0000259" key="15">
    <source>
        <dbReference type="PROSITE" id="PS50109"/>
    </source>
</evidence>
<dbReference type="InterPro" id="IPR003018">
    <property type="entry name" value="GAF"/>
</dbReference>
<dbReference type="InterPro" id="IPR005467">
    <property type="entry name" value="His_kinase_dom"/>
</dbReference>
<dbReference type="InterPro" id="IPR003661">
    <property type="entry name" value="HisK_dim/P_dom"/>
</dbReference>
<organism evidence="16 17">
    <name type="scientific">Velamenicoccus archaeovorus</name>
    <dbReference type="NCBI Taxonomy" id="1930593"/>
    <lineage>
        <taxon>Bacteria</taxon>
        <taxon>Pseudomonadati</taxon>
        <taxon>Candidatus Omnitrophota</taxon>
        <taxon>Candidatus Velamenicoccus</taxon>
    </lineage>
</organism>
<dbReference type="RefSeq" id="WP_128700726.1">
    <property type="nucleotide sequence ID" value="NZ_CP019384.1"/>
</dbReference>
<keyword evidence="5" id="KW-1003">Cell membrane</keyword>
<feature type="transmembrane region" description="Helical" evidence="14">
    <location>
        <begin position="15"/>
        <end position="37"/>
    </location>
</feature>
<evidence type="ECO:0000256" key="12">
    <source>
        <dbReference type="ARBA" id="ARBA00023136"/>
    </source>
</evidence>
<dbReference type="InterPro" id="IPR036890">
    <property type="entry name" value="HATPase_C_sf"/>
</dbReference>
<dbReference type="PANTHER" id="PTHR43711:SF31">
    <property type="entry name" value="HISTIDINE KINASE"/>
    <property type="match status" value="1"/>
</dbReference>
<dbReference type="InterPro" id="IPR004358">
    <property type="entry name" value="Sig_transdc_His_kin-like_C"/>
</dbReference>
<dbReference type="GO" id="GO:0000155">
    <property type="term" value="F:phosphorelay sensor kinase activity"/>
    <property type="evidence" value="ECO:0007669"/>
    <property type="project" value="InterPro"/>
</dbReference>
<dbReference type="FunFam" id="1.10.287.130:FF:000001">
    <property type="entry name" value="Two-component sensor histidine kinase"/>
    <property type="match status" value="1"/>
</dbReference>
<evidence type="ECO:0000256" key="7">
    <source>
        <dbReference type="ARBA" id="ARBA00022679"/>
    </source>
</evidence>
<keyword evidence="7" id="KW-0808">Transferase</keyword>
<evidence type="ECO:0000313" key="16">
    <source>
        <dbReference type="EMBL" id="QAT17762.1"/>
    </source>
</evidence>
<keyword evidence="11" id="KW-0902">Two-component regulatory system</keyword>
<keyword evidence="10" id="KW-0067">ATP-binding</keyword>
<keyword evidence="8" id="KW-0547">Nucleotide-binding</keyword>
<dbReference type="InterPro" id="IPR003594">
    <property type="entry name" value="HATPase_dom"/>
</dbReference>
<dbReference type="SUPFAM" id="SSF55874">
    <property type="entry name" value="ATPase domain of HSP90 chaperone/DNA topoisomerase II/histidine kinase"/>
    <property type="match status" value="1"/>
</dbReference>
<comment type="catalytic activity">
    <reaction evidence="1">
        <text>ATP + protein L-histidine = ADP + protein N-phospho-L-histidine.</text>
        <dbReference type="EC" id="2.7.13.3"/>
    </reaction>
</comment>
<evidence type="ECO:0000256" key="8">
    <source>
        <dbReference type="ARBA" id="ARBA00022741"/>
    </source>
</evidence>
<dbReference type="GO" id="GO:0045121">
    <property type="term" value="C:membrane raft"/>
    <property type="evidence" value="ECO:0007669"/>
    <property type="project" value="UniProtKB-SubCell"/>
</dbReference>
<dbReference type="InterPro" id="IPR050736">
    <property type="entry name" value="Sensor_HK_Regulatory"/>
</dbReference>
<name>A0A410P6N4_VELA1</name>
<dbReference type="SMART" id="SM00388">
    <property type="entry name" value="HisKA"/>
    <property type="match status" value="1"/>
</dbReference>
<dbReference type="SUPFAM" id="SSF55781">
    <property type="entry name" value="GAF domain-like"/>
    <property type="match status" value="1"/>
</dbReference>
<dbReference type="Gene3D" id="3.30.565.10">
    <property type="entry name" value="Histidine kinase-like ATPase, C-terminal domain"/>
    <property type="match status" value="1"/>
</dbReference>
<dbReference type="KEGG" id="vai:BU251_08525"/>
<sequence length="506" mass="56073">MPPTSTFNTPSSLEILISYMGMFGMIAVIVLVIILVFKMEKIKELKTELAKLKRAFEELDGQAKLIVQTDVELHKAQEELDKKISSLVTLQKLSRLISTTLDEEEIFQKLDEKHITELGFDRAVVFCRDETKGYLLKAAIGYTAEEADRIMKLMTGMPLLMDTVMNKHKVLSTLEMDRAAKETPHLLSMLGLSSFVCAPMMQKEGAVGLLLMGSESPYTHMTEGDKDLVYILATQIGQSIENAKLFEEQWHAQQELENKIQLRTKELSAALEEIKVVSKRKSDFINAVSHELRTPLTSIKGYASILAAGKLGELPAAAKERVEKINKHSDNLSELINGLLDISRIESGRVEMKLEPLDLLNMAQSLADMLAPPMKDKNVEFVVDIPEGLPQVRADKGQLERVFINLIGNAIKFTPPGGKITVAARPVDNAMIQVGVSDTGIGISEHDLKKLGEEFFRVDNDVNAKVKGTGLGLSLVKRIIEAHQGTFSISSQLNHGSTFSFTLPKM</sequence>
<comment type="subcellular location">
    <subcellularLocation>
        <location evidence="2">Cell membrane</location>
    </subcellularLocation>
    <subcellularLocation>
        <location evidence="3">Membrane raft</location>
        <topology evidence="3">Multi-pass membrane protein</topology>
    </subcellularLocation>
</comment>
<evidence type="ECO:0000256" key="9">
    <source>
        <dbReference type="ARBA" id="ARBA00022777"/>
    </source>
</evidence>
<dbReference type="Pfam" id="PF00512">
    <property type="entry name" value="HisKA"/>
    <property type="match status" value="1"/>
</dbReference>
<dbReference type="SMART" id="SM00387">
    <property type="entry name" value="HATPase_c"/>
    <property type="match status" value="1"/>
</dbReference>
<evidence type="ECO:0000256" key="2">
    <source>
        <dbReference type="ARBA" id="ARBA00004236"/>
    </source>
</evidence>
<evidence type="ECO:0000256" key="10">
    <source>
        <dbReference type="ARBA" id="ARBA00022840"/>
    </source>
</evidence>
<dbReference type="GO" id="GO:0005524">
    <property type="term" value="F:ATP binding"/>
    <property type="evidence" value="ECO:0007669"/>
    <property type="project" value="UniProtKB-KW"/>
</dbReference>
<dbReference type="FunFam" id="3.30.565.10:FF:000023">
    <property type="entry name" value="PAS domain-containing sensor histidine kinase"/>
    <property type="match status" value="1"/>
</dbReference>
<dbReference type="GO" id="GO:0005886">
    <property type="term" value="C:plasma membrane"/>
    <property type="evidence" value="ECO:0007669"/>
    <property type="project" value="UniProtKB-SubCell"/>
</dbReference>
<dbReference type="CDD" id="cd00075">
    <property type="entry name" value="HATPase"/>
    <property type="match status" value="1"/>
</dbReference>
<dbReference type="Gene3D" id="3.30.450.40">
    <property type="match status" value="1"/>
</dbReference>
<keyword evidence="12 14" id="KW-0472">Membrane</keyword>
<proteinExistence type="predicted"/>
<dbReference type="InterPro" id="IPR036097">
    <property type="entry name" value="HisK_dim/P_sf"/>
</dbReference>
<dbReference type="AlphaFoldDB" id="A0A410P6N4"/>
<keyword evidence="14" id="KW-1133">Transmembrane helix</keyword>
<keyword evidence="17" id="KW-1185">Reference proteome</keyword>
<keyword evidence="13" id="KW-0175">Coiled coil</keyword>
<dbReference type="Pfam" id="PF02518">
    <property type="entry name" value="HATPase_c"/>
    <property type="match status" value="1"/>
</dbReference>
<evidence type="ECO:0000256" key="6">
    <source>
        <dbReference type="ARBA" id="ARBA00022553"/>
    </source>
</evidence>
<gene>
    <name evidence="16" type="ORF">BU251_08525</name>
</gene>
<reference evidence="16 17" key="1">
    <citation type="submission" date="2017-01" db="EMBL/GenBank/DDBJ databases">
        <title>First insights into the biology of 'candidatus Vampirococcus archaeovorus'.</title>
        <authorList>
            <person name="Kizina J."/>
            <person name="Jordan S."/>
            <person name="Stueber K."/>
            <person name="Reinhardt R."/>
            <person name="Harder J."/>
        </authorList>
    </citation>
    <scope>NUCLEOTIDE SEQUENCE [LARGE SCALE GENOMIC DNA]</scope>
    <source>
        <strain evidence="16 17">LiM</strain>
    </source>
</reference>
<dbReference type="CDD" id="cd00082">
    <property type="entry name" value="HisKA"/>
    <property type="match status" value="1"/>
</dbReference>
<keyword evidence="14" id="KW-0812">Transmembrane</keyword>
<accession>A0A410P6N4</accession>
<evidence type="ECO:0000256" key="5">
    <source>
        <dbReference type="ARBA" id="ARBA00022475"/>
    </source>
</evidence>
<dbReference type="Gene3D" id="1.10.287.130">
    <property type="match status" value="1"/>
</dbReference>
<evidence type="ECO:0000256" key="13">
    <source>
        <dbReference type="SAM" id="Coils"/>
    </source>
</evidence>
<keyword evidence="6" id="KW-0597">Phosphoprotein</keyword>
<evidence type="ECO:0000256" key="3">
    <source>
        <dbReference type="ARBA" id="ARBA00004314"/>
    </source>
</evidence>
<keyword evidence="9" id="KW-0418">Kinase</keyword>
<dbReference type="Pfam" id="PF13492">
    <property type="entry name" value="GAF_3"/>
    <property type="match status" value="1"/>
</dbReference>
<dbReference type="EC" id="2.7.13.3" evidence="4"/>
<dbReference type="EMBL" id="CP019384">
    <property type="protein sequence ID" value="QAT17762.1"/>
    <property type="molecule type" value="Genomic_DNA"/>
</dbReference>
<evidence type="ECO:0000256" key="11">
    <source>
        <dbReference type="ARBA" id="ARBA00023012"/>
    </source>
</evidence>
<protein>
    <recommendedName>
        <fullName evidence="4">histidine kinase</fullName>
        <ecNumber evidence="4">2.7.13.3</ecNumber>
    </recommendedName>
</protein>
<dbReference type="PRINTS" id="PR00344">
    <property type="entry name" value="BCTRLSENSOR"/>
</dbReference>
<dbReference type="PROSITE" id="PS50109">
    <property type="entry name" value="HIS_KIN"/>
    <property type="match status" value="1"/>
</dbReference>
<feature type="coiled-coil region" evidence="13">
    <location>
        <begin position="35"/>
        <end position="62"/>
    </location>
</feature>
<dbReference type="PANTHER" id="PTHR43711">
    <property type="entry name" value="TWO-COMPONENT HISTIDINE KINASE"/>
    <property type="match status" value="1"/>
</dbReference>
<dbReference type="OrthoDB" id="9810730at2"/>
<dbReference type="InterPro" id="IPR029016">
    <property type="entry name" value="GAF-like_dom_sf"/>
</dbReference>
<evidence type="ECO:0000313" key="17">
    <source>
        <dbReference type="Proteomes" id="UP000287243"/>
    </source>
</evidence>